<keyword evidence="8" id="KW-0350">Heme biosynthesis</keyword>
<reference evidence="14" key="1">
    <citation type="journal article" date="2019" name="Int. J. Syst. Evol. Microbiol.">
        <title>The Global Catalogue of Microorganisms (GCM) 10K type strain sequencing project: providing services to taxonomists for standard genome sequencing and annotation.</title>
        <authorList>
            <consortium name="The Broad Institute Genomics Platform"/>
            <consortium name="The Broad Institute Genome Sequencing Center for Infectious Disease"/>
            <person name="Wu L."/>
            <person name="Ma J."/>
        </authorList>
    </citation>
    <scope>NUCLEOTIDE SEQUENCE [LARGE SCALE GENOMIC DNA]</scope>
    <source>
        <strain evidence="14">JCM 16702</strain>
    </source>
</reference>
<feature type="transmembrane region" description="Helical" evidence="12">
    <location>
        <begin position="188"/>
        <end position="211"/>
    </location>
</feature>
<evidence type="ECO:0000256" key="11">
    <source>
        <dbReference type="ARBA" id="ARBA00023444"/>
    </source>
</evidence>
<feature type="transmembrane region" description="Helical" evidence="12">
    <location>
        <begin position="89"/>
        <end position="108"/>
    </location>
</feature>
<dbReference type="InterPro" id="IPR050450">
    <property type="entry name" value="COX15/CtaA_HemeA_synthase"/>
</dbReference>
<gene>
    <name evidence="13" type="ORF">GCM10022214_22700</name>
</gene>
<feature type="transmembrane region" description="Helical" evidence="12">
    <location>
        <begin position="286"/>
        <end position="306"/>
    </location>
</feature>
<evidence type="ECO:0000256" key="12">
    <source>
        <dbReference type="SAM" id="Phobius"/>
    </source>
</evidence>
<feature type="transmembrane region" description="Helical" evidence="12">
    <location>
        <begin position="148"/>
        <end position="167"/>
    </location>
</feature>
<keyword evidence="10" id="KW-1015">Disulfide bond</keyword>
<name>A0ABP7VHU4_9ACTN</name>
<evidence type="ECO:0000313" key="14">
    <source>
        <dbReference type="Proteomes" id="UP001500683"/>
    </source>
</evidence>
<evidence type="ECO:0000256" key="9">
    <source>
        <dbReference type="ARBA" id="ARBA00023136"/>
    </source>
</evidence>
<keyword evidence="4" id="KW-0479">Metal-binding</keyword>
<accession>A0ABP7VHU4</accession>
<dbReference type="EMBL" id="BAAAZG010000012">
    <property type="protein sequence ID" value="GAA4067526.1"/>
    <property type="molecule type" value="Genomic_DNA"/>
</dbReference>
<dbReference type="PANTHER" id="PTHR35457">
    <property type="entry name" value="HEME A SYNTHASE"/>
    <property type="match status" value="1"/>
</dbReference>
<evidence type="ECO:0000256" key="1">
    <source>
        <dbReference type="ARBA" id="ARBA00004141"/>
    </source>
</evidence>
<feature type="transmembrane region" description="Helical" evidence="12">
    <location>
        <begin position="29"/>
        <end position="48"/>
    </location>
</feature>
<evidence type="ECO:0000313" key="13">
    <source>
        <dbReference type="EMBL" id="GAA4067526.1"/>
    </source>
</evidence>
<keyword evidence="6" id="KW-0560">Oxidoreductase</keyword>
<keyword evidence="9 12" id="KW-0472">Membrane</keyword>
<evidence type="ECO:0000256" key="7">
    <source>
        <dbReference type="ARBA" id="ARBA00023004"/>
    </source>
</evidence>
<evidence type="ECO:0000256" key="6">
    <source>
        <dbReference type="ARBA" id="ARBA00023002"/>
    </source>
</evidence>
<evidence type="ECO:0000256" key="10">
    <source>
        <dbReference type="ARBA" id="ARBA00023157"/>
    </source>
</evidence>
<evidence type="ECO:0000256" key="4">
    <source>
        <dbReference type="ARBA" id="ARBA00022723"/>
    </source>
</evidence>
<sequence length="330" mass="34950">MNGVADEVLSLFSRARDAVWRPTPASMRLLALFGVIGNAGIIATGGAVRVTESGLGCPEWPKCTGDSLVPTHSPEHPAVNMAIEFGNRMLTFLVLAIGLLVFVAALRLRPRRRDLLLLAAAQPLSVVAQAIIGGIVVLTELHPTSVSLHFLVSPALLIFCVALWVRAGEGDAAPRALVGPAVRRIAQALVVATGAVLIAGTVVTGTGPHAGDADSRRYGFNIEDVTRVHSLLAWVTVALTVTLLAALHRTNAPRDVRRHTLELFGLELGQGVLGYVQYFLGVPAPLVVLHMLCAALMWIAVLRVLLSTRDRGPLPVPAPTPTRTKAPQPA</sequence>
<proteinExistence type="predicted"/>
<dbReference type="Proteomes" id="UP001500683">
    <property type="component" value="Unassembled WGS sequence"/>
</dbReference>
<comment type="subcellular location">
    <subcellularLocation>
        <location evidence="1">Membrane</location>
        <topology evidence="1">Multi-pass membrane protein</topology>
    </subcellularLocation>
</comment>
<keyword evidence="2" id="KW-1003">Cell membrane</keyword>
<evidence type="ECO:0000256" key="2">
    <source>
        <dbReference type="ARBA" id="ARBA00022475"/>
    </source>
</evidence>
<organism evidence="13 14">
    <name type="scientific">Actinomadura miaoliensis</name>
    <dbReference type="NCBI Taxonomy" id="430685"/>
    <lineage>
        <taxon>Bacteria</taxon>
        <taxon>Bacillati</taxon>
        <taxon>Actinomycetota</taxon>
        <taxon>Actinomycetes</taxon>
        <taxon>Streptosporangiales</taxon>
        <taxon>Thermomonosporaceae</taxon>
        <taxon>Actinomadura</taxon>
    </lineage>
</organism>
<evidence type="ECO:0000256" key="8">
    <source>
        <dbReference type="ARBA" id="ARBA00023133"/>
    </source>
</evidence>
<protein>
    <submittedName>
        <fullName evidence="13">COX15/CtaA family protein</fullName>
    </submittedName>
</protein>
<keyword evidence="5 12" id="KW-1133">Transmembrane helix</keyword>
<evidence type="ECO:0000256" key="5">
    <source>
        <dbReference type="ARBA" id="ARBA00022989"/>
    </source>
</evidence>
<keyword evidence="7" id="KW-0408">Iron</keyword>
<evidence type="ECO:0000256" key="3">
    <source>
        <dbReference type="ARBA" id="ARBA00022692"/>
    </source>
</evidence>
<comment type="pathway">
    <text evidence="11">Porphyrin-containing compound metabolism.</text>
</comment>
<feature type="transmembrane region" description="Helical" evidence="12">
    <location>
        <begin position="260"/>
        <end position="280"/>
    </location>
</feature>
<keyword evidence="3 12" id="KW-0812">Transmembrane</keyword>
<keyword evidence="14" id="KW-1185">Reference proteome</keyword>
<dbReference type="InterPro" id="IPR003780">
    <property type="entry name" value="COX15/CtaA_fam"/>
</dbReference>
<feature type="transmembrane region" description="Helical" evidence="12">
    <location>
        <begin position="231"/>
        <end position="248"/>
    </location>
</feature>
<dbReference type="PANTHER" id="PTHR35457:SF1">
    <property type="entry name" value="HEME A SYNTHASE"/>
    <property type="match status" value="1"/>
</dbReference>
<comment type="caution">
    <text evidence="13">The sequence shown here is derived from an EMBL/GenBank/DDBJ whole genome shotgun (WGS) entry which is preliminary data.</text>
</comment>
<feature type="transmembrane region" description="Helical" evidence="12">
    <location>
        <begin position="115"/>
        <end position="136"/>
    </location>
</feature>
<dbReference type="Pfam" id="PF02628">
    <property type="entry name" value="COX15-CtaA"/>
    <property type="match status" value="1"/>
</dbReference>